<gene>
    <name evidence="3" type="ORF">A3K01_03275</name>
</gene>
<dbReference type="Proteomes" id="UP000177845">
    <property type="component" value="Unassembled WGS sequence"/>
</dbReference>
<dbReference type="InterPro" id="IPR013693">
    <property type="entry name" value="SpoIID/LytB_N"/>
</dbReference>
<proteinExistence type="predicted"/>
<evidence type="ECO:0000259" key="2">
    <source>
        <dbReference type="Pfam" id="PF08486"/>
    </source>
</evidence>
<name>A0A1F4XG26_UNCKA</name>
<dbReference type="EMBL" id="MEWJ01000022">
    <property type="protein sequence ID" value="OGC80083.1"/>
    <property type="molecule type" value="Genomic_DNA"/>
</dbReference>
<dbReference type="AlphaFoldDB" id="A0A1F4XG26"/>
<protein>
    <recommendedName>
        <fullName evidence="2">Sporulation stage II protein D amidase enhancer LytB N-terminal domain-containing protein</fullName>
    </recommendedName>
</protein>
<evidence type="ECO:0000256" key="1">
    <source>
        <dbReference type="SAM" id="Coils"/>
    </source>
</evidence>
<feature type="domain" description="Sporulation stage II protein D amidase enhancer LytB N-terminal" evidence="2">
    <location>
        <begin position="363"/>
        <end position="435"/>
    </location>
</feature>
<evidence type="ECO:0000313" key="3">
    <source>
        <dbReference type="EMBL" id="OGC80083.1"/>
    </source>
</evidence>
<organism evidence="3 4">
    <name type="scientific">candidate division WWE3 bacterium RIFOXYD1_FULL_43_17</name>
    <dbReference type="NCBI Taxonomy" id="1802652"/>
    <lineage>
        <taxon>Bacteria</taxon>
        <taxon>Katanobacteria</taxon>
    </lineage>
</organism>
<dbReference type="Pfam" id="PF08486">
    <property type="entry name" value="SpoIID"/>
    <property type="match status" value="1"/>
</dbReference>
<comment type="caution">
    <text evidence="3">The sequence shown here is derived from an EMBL/GenBank/DDBJ whole genome shotgun (WGS) entry which is preliminary data.</text>
</comment>
<feature type="coiled-coil region" evidence="1">
    <location>
        <begin position="47"/>
        <end position="123"/>
    </location>
</feature>
<sequence>MFKPDIHLPTSIPVKQPNSKIRGIFLFTLLAVILATYTFADDPCKNISDLDDKAKCYEEQIEKKENEYQSTSSKLSQIRETKNQITQKISGLLGQISVTQGEIDDLQNEITKIKKQLDEINAILADRKTSLAEKISLRNKVVRTYSKRHLLNDIETFLVTNASTGLNGFQFATLSQAFNTAVTDETIKIITGLNSEIESYEKDKAEGEKLKGELEDTQKEFLAAKAELDARKNSAQGELSTVSGNEKEVEGELGEIQEDLAELTSKQQAVLQAKSGDFSASLSEGVETDDSRTDPGYNPGFSPAFGAFSYGAYTHRNGMSQYGAKGRAEEGQSFEEILEYYYETGTEKKDGLDGKSICVEGEENMKMGEYLRGLGEMPPSWDEEALKAQVIAARTYAYNKTKNGGCICTSTNCQYFSSALMNRDDRKRWYDAIKSDDTKDRILEGGVSAQYSSTTGGWINGVGWDITDGGSWPDDAYEREESPWFYKAWFTQTYKKSSSTCDRKHPWLNGEEMADILNAYVLLKANKNTSRILPETINKCPIAGMSGDPYDKEELRSKAESVDSSAGYENVTGVKNVKFNDGRTTTLTFVTDKGEKQVDGQIFAEAFNIRAPGYIAIKHTPDSKALFNILKK</sequence>
<accession>A0A1F4XG26</accession>
<evidence type="ECO:0000313" key="4">
    <source>
        <dbReference type="Proteomes" id="UP000177845"/>
    </source>
</evidence>
<dbReference type="SUPFAM" id="SSF90257">
    <property type="entry name" value="Myosin rod fragments"/>
    <property type="match status" value="1"/>
</dbReference>
<keyword evidence="1" id="KW-0175">Coiled coil</keyword>
<feature type="coiled-coil region" evidence="1">
    <location>
        <begin position="190"/>
        <end position="266"/>
    </location>
</feature>
<dbReference type="Gene3D" id="6.10.250.3150">
    <property type="match status" value="1"/>
</dbReference>
<reference evidence="3 4" key="1">
    <citation type="journal article" date="2016" name="Nat. Commun.">
        <title>Thousands of microbial genomes shed light on interconnected biogeochemical processes in an aquifer system.</title>
        <authorList>
            <person name="Anantharaman K."/>
            <person name="Brown C.T."/>
            <person name="Hug L.A."/>
            <person name="Sharon I."/>
            <person name="Castelle C.J."/>
            <person name="Probst A.J."/>
            <person name="Thomas B.C."/>
            <person name="Singh A."/>
            <person name="Wilkins M.J."/>
            <person name="Karaoz U."/>
            <person name="Brodie E.L."/>
            <person name="Williams K.H."/>
            <person name="Hubbard S.S."/>
            <person name="Banfield J.F."/>
        </authorList>
    </citation>
    <scope>NUCLEOTIDE SEQUENCE [LARGE SCALE GENOMIC DNA]</scope>
</reference>